<dbReference type="InterPro" id="IPR027417">
    <property type="entry name" value="P-loop_NTPase"/>
</dbReference>
<sequence length="412" mass="44188">MGITPPPLDTTAPDIHGEPDGMLHGGAEEVHTAYTLADSKPPLDEEVLKVENLTVEFPTDDGLVKAVRGVDYTLRAREVLGIVGESGSGKSVSSMAIMGLLPKNARIRGRILFRGKDILAMRAKEQRALRGEKIAMIFQDPMTSLNPVHTVGDQLAEAVLAHHLVPRRQALAKARHMLDLVGIPQAERRLRAYPHEFSGGMRQRVMIAMAIINDPDVIIADEPTTALDVTVQAQILEKLLEVKDEVNAAILMITHDLGVIAGMAHRTLVMYAGKPVEVGSTDDVFYTPRMPYTAGLLGSVPSLEGEGEERLRPIVGTPPSLIRLPAGCPFSPRCPLATAECRESEPALEAAGDSHWAACHHSDRLAAADDPTAFFRADGEPAAAGEAEPADGVPARQTVTTTEGTTESEEGQ</sequence>
<comment type="similarity">
    <text evidence="2">Belongs to the ABC transporter superfamily.</text>
</comment>
<dbReference type="InterPro" id="IPR003439">
    <property type="entry name" value="ABC_transporter-like_ATP-bd"/>
</dbReference>
<evidence type="ECO:0000256" key="3">
    <source>
        <dbReference type="ARBA" id="ARBA00022448"/>
    </source>
</evidence>
<feature type="region of interest" description="Disordered" evidence="8">
    <location>
        <begin position="1"/>
        <end position="22"/>
    </location>
</feature>
<evidence type="ECO:0000256" key="4">
    <source>
        <dbReference type="ARBA" id="ARBA00022475"/>
    </source>
</evidence>
<dbReference type="Proteomes" id="UP000199207">
    <property type="component" value="Unassembled WGS sequence"/>
</dbReference>
<dbReference type="AlphaFoldDB" id="A0A1I1Q968"/>
<keyword evidence="5" id="KW-0547">Nucleotide-binding</keyword>
<dbReference type="InterPro" id="IPR013563">
    <property type="entry name" value="Oligopep_ABC_C"/>
</dbReference>
<evidence type="ECO:0000256" key="5">
    <source>
        <dbReference type="ARBA" id="ARBA00022741"/>
    </source>
</evidence>
<dbReference type="GO" id="GO:0016887">
    <property type="term" value="F:ATP hydrolysis activity"/>
    <property type="evidence" value="ECO:0007669"/>
    <property type="project" value="InterPro"/>
</dbReference>
<organism evidence="10 11">
    <name type="scientific">Streptomyces aidingensis</name>
    <dbReference type="NCBI Taxonomy" id="910347"/>
    <lineage>
        <taxon>Bacteria</taxon>
        <taxon>Bacillati</taxon>
        <taxon>Actinomycetota</taxon>
        <taxon>Actinomycetes</taxon>
        <taxon>Kitasatosporales</taxon>
        <taxon>Streptomycetaceae</taxon>
        <taxon>Streptomyces</taxon>
    </lineage>
</organism>
<dbReference type="RefSeq" id="WP_093840049.1">
    <property type="nucleotide sequence ID" value="NZ_FOLM01000010.1"/>
</dbReference>
<dbReference type="PANTHER" id="PTHR43297:SF2">
    <property type="entry name" value="DIPEPTIDE TRANSPORT ATP-BINDING PROTEIN DPPD"/>
    <property type="match status" value="1"/>
</dbReference>
<reference evidence="10 11" key="1">
    <citation type="submission" date="2016-10" db="EMBL/GenBank/DDBJ databases">
        <authorList>
            <person name="de Groot N.N."/>
        </authorList>
    </citation>
    <scope>NUCLEOTIDE SEQUENCE [LARGE SCALE GENOMIC DNA]</scope>
    <source>
        <strain evidence="10 11">CGMCC 4.5739</strain>
    </source>
</reference>
<keyword evidence="6 10" id="KW-0067">ATP-binding</keyword>
<dbReference type="CDD" id="cd03257">
    <property type="entry name" value="ABC_NikE_OppD_transporters"/>
    <property type="match status" value="1"/>
</dbReference>
<evidence type="ECO:0000256" key="2">
    <source>
        <dbReference type="ARBA" id="ARBA00005417"/>
    </source>
</evidence>
<dbReference type="GO" id="GO:0005886">
    <property type="term" value="C:plasma membrane"/>
    <property type="evidence" value="ECO:0007669"/>
    <property type="project" value="UniProtKB-SubCell"/>
</dbReference>
<feature type="region of interest" description="Disordered" evidence="8">
    <location>
        <begin position="377"/>
        <end position="412"/>
    </location>
</feature>
<dbReference type="EMBL" id="FOLM01000010">
    <property type="protein sequence ID" value="SFD16378.1"/>
    <property type="molecule type" value="Genomic_DNA"/>
</dbReference>
<dbReference type="OrthoDB" id="9809030at2"/>
<dbReference type="STRING" id="910347.SAMN05421773_110236"/>
<dbReference type="InterPro" id="IPR050388">
    <property type="entry name" value="ABC_Ni/Peptide_Import"/>
</dbReference>
<evidence type="ECO:0000256" key="7">
    <source>
        <dbReference type="ARBA" id="ARBA00023136"/>
    </source>
</evidence>
<proteinExistence type="inferred from homology"/>
<evidence type="ECO:0000313" key="10">
    <source>
        <dbReference type="EMBL" id="SFD16378.1"/>
    </source>
</evidence>
<comment type="subcellular location">
    <subcellularLocation>
        <location evidence="1">Cell membrane</location>
        <topology evidence="1">Peripheral membrane protein</topology>
    </subcellularLocation>
</comment>
<dbReference type="Pfam" id="PF08352">
    <property type="entry name" value="oligo_HPY"/>
    <property type="match status" value="1"/>
</dbReference>
<accession>A0A1I1Q968</accession>
<dbReference type="GO" id="GO:0015833">
    <property type="term" value="P:peptide transport"/>
    <property type="evidence" value="ECO:0007669"/>
    <property type="project" value="InterPro"/>
</dbReference>
<evidence type="ECO:0000256" key="6">
    <source>
        <dbReference type="ARBA" id="ARBA00022840"/>
    </source>
</evidence>
<keyword evidence="7" id="KW-0472">Membrane</keyword>
<keyword evidence="4" id="KW-1003">Cell membrane</keyword>
<dbReference type="Gene3D" id="3.40.50.300">
    <property type="entry name" value="P-loop containing nucleotide triphosphate hydrolases"/>
    <property type="match status" value="1"/>
</dbReference>
<dbReference type="NCBIfam" id="TIGR01727">
    <property type="entry name" value="oligo_HPY"/>
    <property type="match status" value="1"/>
</dbReference>
<dbReference type="PROSITE" id="PS00211">
    <property type="entry name" value="ABC_TRANSPORTER_1"/>
    <property type="match status" value="1"/>
</dbReference>
<keyword evidence="11" id="KW-1185">Reference proteome</keyword>
<dbReference type="FunFam" id="3.40.50.300:FF:000016">
    <property type="entry name" value="Oligopeptide ABC transporter ATP-binding component"/>
    <property type="match status" value="1"/>
</dbReference>
<evidence type="ECO:0000256" key="8">
    <source>
        <dbReference type="SAM" id="MobiDB-lite"/>
    </source>
</evidence>
<dbReference type="SMART" id="SM00382">
    <property type="entry name" value="AAA"/>
    <property type="match status" value="1"/>
</dbReference>
<evidence type="ECO:0000259" key="9">
    <source>
        <dbReference type="PROSITE" id="PS50893"/>
    </source>
</evidence>
<dbReference type="PANTHER" id="PTHR43297">
    <property type="entry name" value="OLIGOPEPTIDE TRANSPORT ATP-BINDING PROTEIN APPD"/>
    <property type="match status" value="1"/>
</dbReference>
<dbReference type="GO" id="GO:0005524">
    <property type="term" value="F:ATP binding"/>
    <property type="evidence" value="ECO:0007669"/>
    <property type="project" value="UniProtKB-KW"/>
</dbReference>
<dbReference type="Pfam" id="PF00005">
    <property type="entry name" value="ABC_tran"/>
    <property type="match status" value="1"/>
</dbReference>
<evidence type="ECO:0000313" key="11">
    <source>
        <dbReference type="Proteomes" id="UP000199207"/>
    </source>
</evidence>
<dbReference type="PROSITE" id="PS50893">
    <property type="entry name" value="ABC_TRANSPORTER_2"/>
    <property type="match status" value="1"/>
</dbReference>
<evidence type="ECO:0000256" key="1">
    <source>
        <dbReference type="ARBA" id="ARBA00004202"/>
    </source>
</evidence>
<gene>
    <name evidence="10" type="ORF">SAMN05421773_110236</name>
</gene>
<protein>
    <submittedName>
        <fullName evidence="10">Peptide/nickel transport system ATP-binding protein</fullName>
    </submittedName>
</protein>
<feature type="compositionally biased region" description="Low complexity" evidence="8">
    <location>
        <begin position="380"/>
        <end position="405"/>
    </location>
</feature>
<feature type="domain" description="ABC transporter" evidence="9">
    <location>
        <begin position="48"/>
        <end position="297"/>
    </location>
</feature>
<dbReference type="SUPFAM" id="SSF52540">
    <property type="entry name" value="P-loop containing nucleoside triphosphate hydrolases"/>
    <property type="match status" value="1"/>
</dbReference>
<dbReference type="InterPro" id="IPR003593">
    <property type="entry name" value="AAA+_ATPase"/>
</dbReference>
<name>A0A1I1Q968_9ACTN</name>
<dbReference type="InterPro" id="IPR017871">
    <property type="entry name" value="ABC_transporter-like_CS"/>
</dbReference>
<keyword evidence="3" id="KW-0813">Transport</keyword>